<dbReference type="InterPro" id="IPR023095">
    <property type="entry name" value="Ade_MeTrfase_dom_2"/>
</dbReference>
<dbReference type="InterPro" id="IPR029063">
    <property type="entry name" value="SAM-dependent_MTases_sf"/>
</dbReference>
<dbReference type="REBASE" id="772687">
    <property type="entry name" value="M.Nma9ORF555P"/>
</dbReference>
<evidence type="ECO:0000256" key="1">
    <source>
        <dbReference type="ARBA" id="ARBA00006594"/>
    </source>
</evidence>
<dbReference type="KEGG" id="nmy:CJ229_000555"/>
<name>A0AAF0YKY4_9STAP</name>
<keyword evidence="10" id="KW-1185">Reference proteome</keyword>
<evidence type="ECO:0000256" key="3">
    <source>
        <dbReference type="ARBA" id="ARBA00022603"/>
    </source>
</evidence>
<evidence type="ECO:0000256" key="7">
    <source>
        <dbReference type="RuleBase" id="RU361257"/>
    </source>
</evidence>
<dbReference type="GO" id="GO:0043565">
    <property type="term" value="F:sequence-specific DNA binding"/>
    <property type="evidence" value="ECO:0007669"/>
    <property type="project" value="TreeGrafter"/>
</dbReference>
<dbReference type="AlphaFoldDB" id="A0AAF0YKY4"/>
<dbReference type="GO" id="GO:0009007">
    <property type="term" value="F:site-specific DNA-methyltransferase (adenine-specific) activity"/>
    <property type="evidence" value="ECO:0007669"/>
    <property type="project" value="UniProtKB-UniRule"/>
</dbReference>
<proteinExistence type="inferred from homology"/>
<dbReference type="Pfam" id="PF02086">
    <property type="entry name" value="MethyltransfD12"/>
    <property type="match status" value="1"/>
</dbReference>
<dbReference type="InterPro" id="IPR012327">
    <property type="entry name" value="MeTrfase_D12"/>
</dbReference>
<dbReference type="PANTHER" id="PTHR30481:SF3">
    <property type="entry name" value="DNA ADENINE METHYLASE"/>
    <property type="match status" value="1"/>
</dbReference>
<dbReference type="PIRSF" id="PIRSF000398">
    <property type="entry name" value="M_m6A_EcoRV"/>
    <property type="match status" value="1"/>
</dbReference>
<dbReference type="Gene3D" id="1.10.1020.10">
    <property type="entry name" value="Adenine-specific Methyltransferase, Domain 2"/>
    <property type="match status" value="1"/>
</dbReference>
<dbReference type="RefSeq" id="WP_317846584.1">
    <property type="nucleotide sequence ID" value="NZ_CP136964.1"/>
</dbReference>
<dbReference type="NCBIfam" id="TIGR00571">
    <property type="entry name" value="dam"/>
    <property type="match status" value="1"/>
</dbReference>
<dbReference type="InterPro" id="IPR012263">
    <property type="entry name" value="M_m6A_EcoRV"/>
</dbReference>
<keyword evidence="5 7" id="KW-0949">S-adenosyl-L-methionine</keyword>
<dbReference type="EMBL" id="CP136964">
    <property type="protein sequence ID" value="WOS96267.1"/>
    <property type="molecule type" value="Genomic_DNA"/>
</dbReference>
<comment type="catalytic activity">
    <reaction evidence="6 7">
        <text>a 2'-deoxyadenosine in DNA + S-adenosyl-L-methionine = an N(6)-methyl-2'-deoxyadenosine in DNA + S-adenosyl-L-homocysteine + H(+)</text>
        <dbReference type="Rhea" id="RHEA:15197"/>
        <dbReference type="Rhea" id="RHEA-COMP:12418"/>
        <dbReference type="Rhea" id="RHEA-COMP:12419"/>
        <dbReference type="ChEBI" id="CHEBI:15378"/>
        <dbReference type="ChEBI" id="CHEBI:57856"/>
        <dbReference type="ChEBI" id="CHEBI:59789"/>
        <dbReference type="ChEBI" id="CHEBI:90615"/>
        <dbReference type="ChEBI" id="CHEBI:90616"/>
        <dbReference type="EC" id="2.1.1.72"/>
    </reaction>
</comment>
<evidence type="ECO:0000256" key="6">
    <source>
        <dbReference type="ARBA" id="ARBA00047942"/>
    </source>
</evidence>
<dbReference type="GO" id="GO:0032259">
    <property type="term" value="P:methylation"/>
    <property type="evidence" value="ECO:0007669"/>
    <property type="project" value="UniProtKB-KW"/>
</dbReference>
<dbReference type="SUPFAM" id="SSF53335">
    <property type="entry name" value="S-adenosyl-L-methionine-dependent methyltransferases"/>
    <property type="match status" value="1"/>
</dbReference>
<keyword evidence="3 7" id="KW-0489">Methyltransferase</keyword>
<accession>A0AAF0YKY4</accession>
<dbReference type="Proteomes" id="UP000243626">
    <property type="component" value="Chromosome"/>
</dbReference>
<dbReference type="EC" id="2.1.1.72" evidence="2 7"/>
<feature type="coiled-coil region" evidence="8">
    <location>
        <begin position="61"/>
        <end position="88"/>
    </location>
</feature>
<organism evidence="9 10">
    <name type="scientific">Nosocomiicoccus massiliensis</name>
    <dbReference type="NCBI Taxonomy" id="1232430"/>
    <lineage>
        <taxon>Bacteria</taxon>
        <taxon>Bacillati</taxon>
        <taxon>Bacillota</taxon>
        <taxon>Bacilli</taxon>
        <taxon>Bacillales</taxon>
        <taxon>Staphylococcaceae</taxon>
        <taxon>Nosocomiicoccus</taxon>
    </lineage>
</organism>
<dbReference type="GO" id="GO:0006298">
    <property type="term" value="P:mismatch repair"/>
    <property type="evidence" value="ECO:0007669"/>
    <property type="project" value="TreeGrafter"/>
</dbReference>
<dbReference type="Gene3D" id="3.40.50.150">
    <property type="entry name" value="Vaccinia Virus protein VP39"/>
    <property type="match status" value="1"/>
</dbReference>
<protein>
    <recommendedName>
        <fullName evidence="2 7">Site-specific DNA-methyltransferase (adenine-specific)</fullName>
        <ecNumber evidence="2 7">2.1.1.72</ecNumber>
    </recommendedName>
</protein>
<evidence type="ECO:0000256" key="5">
    <source>
        <dbReference type="ARBA" id="ARBA00022691"/>
    </source>
</evidence>
<evidence type="ECO:0000256" key="4">
    <source>
        <dbReference type="ARBA" id="ARBA00022679"/>
    </source>
</evidence>
<dbReference type="GO" id="GO:1904047">
    <property type="term" value="F:S-adenosyl-L-methionine binding"/>
    <property type="evidence" value="ECO:0007669"/>
    <property type="project" value="TreeGrafter"/>
</dbReference>
<dbReference type="InterPro" id="IPR002052">
    <property type="entry name" value="DNA_methylase_N6_adenine_CS"/>
</dbReference>
<evidence type="ECO:0000256" key="8">
    <source>
        <dbReference type="SAM" id="Coils"/>
    </source>
</evidence>
<dbReference type="GO" id="GO:0009307">
    <property type="term" value="P:DNA restriction-modification system"/>
    <property type="evidence" value="ECO:0007669"/>
    <property type="project" value="InterPro"/>
</dbReference>
<reference evidence="10" key="1">
    <citation type="submission" date="2017-09" db="EMBL/GenBank/DDBJ databases">
        <title>Bacterial strain isolated from the female urinary microbiota.</title>
        <authorList>
            <person name="Thomas-White K."/>
            <person name="Kumar N."/>
            <person name="Forster S."/>
            <person name="Putonti C."/>
            <person name="Lawley T."/>
            <person name="Wolfe A.J."/>
        </authorList>
    </citation>
    <scope>NUCLEOTIDE SEQUENCE [LARGE SCALE GENOMIC DNA]</scope>
    <source>
        <strain evidence="10">UMB0959</strain>
    </source>
</reference>
<evidence type="ECO:0000256" key="2">
    <source>
        <dbReference type="ARBA" id="ARBA00011900"/>
    </source>
</evidence>
<dbReference type="PANTHER" id="PTHR30481">
    <property type="entry name" value="DNA ADENINE METHYLASE"/>
    <property type="match status" value="1"/>
</dbReference>
<evidence type="ECO:0000313" key="10">
    <source>
        <dbReference type="Proteomes" id="UP000243626"/>
    </source>
</evidence>
<dbReference type="PRINTS" id="PR00505">
    <property type="entry name" value="D12N6MTFRASE"/>
</dbReference>
<evidence type="ECO:0000313" key="9">
    <source>
        <dbReference type="EMBL" id="WOS96267.1"/>
    </source>
</evidence>
<keyword evidence="4 7" id="KW-0808">Transferase</keyword>
<keyword evidence="8" id="KW-0175">Coiled coil</keyword>
<gene>
    <name evidence="9" type="ORF">CJ229_000555</name>
</gene>
<comment type="similarity">
    <text evidence="1 7">Belongs to the N(4)/N(6)-methyltransferase family.</text>
</comment>
<sequence length="282" mass="32696">MYQKNLFLKPFIKWVGGKRQLLDVITSNLPKEFNHYYEPFIGGGAVFFELQHTPSLINDYNTELVNVYETIRDNIDELVEELKIHDAKNSKDYYLEVRAWDRTDNYLNRTNVERAARFIYMNKTGFNGLYRVNKKNQFNVPYGKYVNPNIVNEGLLREVSEFLNEDGIRITAGDFEEAVKDAKAGDFIYFNPPYAPLDVDLNNFVGYTDNGFGYDEQLRLRDLFVELDERGCYVMLSNSSSEIIHELYKDYKETTLIVGATRAVNSVATGRGKVDEVIVKNY</sequence>
<reference evidence="9 10" key="2">
    <citation type="submission" date="2023-10" db="EMBL/GenBank/DDBJ databases">
        <authorList>
            <person name="Choi B."/>
        </authorList>
    </citation>
    <scope>NUCLEOTIDE SEQUENCE [LARGE SCALE GENOMIC DNA]</scope>
    <source>
        <strain evidence="9 10">UMB0959</strain>
    </source>
</reference>
<dbReference type="PROSITE" id="PS00092">
    <property type="entry name" value="N6_MTASE"/>
    <property type="match status" value="1"/>
</dbReference>